<proteinExistence type="predicted"/>
<evidence type="ECO:0000313" key="1">
    <source>
        <dbReference type="EMBL" id="SHH12998.1"/>
    </source>
</evidence>
<evidence type="ECO:0000313" key="2">
    <source>
        <dbReference type="Proteomes" id="UP000190675"/>
    </source>
</evidence>
<dbReference type="Proteomes" id="UP000190675">
    <property type="component" value="Chromosome I"/>
</dbReference>
<sequence>MPPRNETMRAFERLRLATPICDDASLAKVEEDVAEYLREAKRHDASGSDELISTVLDRVARKYFRHILLKQARVTHLRRRTRD</sequence>
<organism evidence="1 2">
    <name type="scientific">Bradyrhizobium erythrophlei</name>
    <dbReference type="NCBI Taxonomy" id="1437360"/>
    <lineage>
        <taxon>Bacteria</taxon>
        <taxon>Pseudomonadati</taxon>
        <taxon>Pseudomonadota</taxon>
        <taxon>Alphaproteobacteria</taxon>
        <taxon>Hyphomicrobiales</taxon>
        <taxon>Nitrobacteraceae</taxon>
        <taxon>Bradyrhizobium</taxon>
    </lineage>
</organism>
<dbReference type="AlphaFoldDB" id="A0A1M5QGF9"/>
<dbReference type="EMBL" id="LT670818">
    <property type="protein sequence ID" value="SHH12998.1"/>
    <property type="molecule type" value="Genomic_DNA"/>
</dbReference>
<accession>A0A1M5QGF9</accession>
<name>A0A1M5QGF9_9BRAD</name>
<reference evidence="1 2" key="1">
    <citation type="submission" date="2016-11" db="EMBL/GenBank/DDBJ databases">
        <authorList>
            <person name="Jaros S."/>
            <person name="Januszkiewicz K."/>
            <person name="Wedrychowicz H."/>
        </authorList>
    </citation>
    <scope>NUCLEOTIDE SEQUENCE [LARGE SCALE GENOMIC DNA]</scope>
    <source>
        <strain evidence="1 2">GAS242</strain>
    </source>
</reference>
<gene>
    <name evidence="1" type="ORF">SAMN05444169_5913</name>
</gene>
<protein>
    <submittedName>
        <fullName evidence="1">Uncharacterized protein</fullName>
    </submittedName>
</protein>